<dbReference type="PROSITE" id="PS51192">
    <property type="entry name" value="HELICASE_ATP_BIND_1"/>
    <property type="match status" value="1"/>
</dbReference>
<dbReference type="InterPro" id="IPR038718">
    <property type="entry name" value="SNF2-like_sf"/>
</dbReference>
<name>A0A6J7DFQ5_9ZZZZ</name>
<evidence type="ECO:0000259" key="2">
    <source>
        <dbReference type="PROSITE" id="PS51192"/>
    </source>
</evidence>
<dbReference type="InterPro" id="IPR014001">
    <property type="entry name" value="Helicase_ATP-bd"/>
</dbReference>
<feature type="domain" description="Helicase C-terminal" evidence="3">
    <location>
        <begin position="800"/>
        <end position="953"/>
    </location>
</feature>
<reference evidence="4" key="1">
    <citation type="submission" date="2020-05" db="EMBL/GenBank/DDBJ databases">
        <authorList>
            <person name="Chiriac C."/>
            <person name="Salcher M."/>
            <person name="Ghai R."/>
            <person name="Kavagutti S V."/>
        </authorList>
    </citation>
    <scope>NUCLEOTIDE SEQUENCE</scope>
</reference>
<dbReference type="InterPro" id="IPR000330">
    <property type="entry name" value="SNF2_N"/>
</dbReference>
<dbReference type="GO" id="GO:0016787">
    <property type="term" value="F:hydrolase activity"/>
    <property type="evidence" value="ECO:0007669"/>
    <property type="project" value="UniProtKB-KW"/>
</dbReference>
<dbReference type="SUPFAM" id="SSF52540">
    <property type="entry name" value="P-loop containing nucleoside triphosphate hydrolases"/>
    <property type="match status" value="2"/>
</dbReference>
<dbReference type="FunFam" id="3.40.50.300:FF:000533">
    <property type="entry name" value="Helicase, Snf2 family"/>
    <property type="match status" value="1"/>
</dbReference>
<dbReference type="Gene3D" id="3.40.50.300">
    <property type="entry name" value="P-loop containing nucleotide triphosphate hydrolases"/>
    <property type="match status" value="1"/>
</dbReference>
<dbReference type="CDD" id="cd18012">
    <property type="entry name" value="DEXQc_arch_SWI2_SNF2"/>
    <property type="match status" value="1"/>
</dbReference>
<dbReference type="InterPro" id="IPR049730">
    <property type="entry name" value="SNF2/RAD54-like_C"/>
</dbReference>
<evidence type="ECO:0000259" key="3">
    <source>
        <dbReference type="PROSITE" id="PS51194"/>
    </source>
</evidence>
<sequence>MSTTTAVSPELQLAWHDGALHLWALHRDDASVVHLVELIRTVDRVLGRHVSAAGTPSRIPVRLPDPTGTQPAPTLRIPLGSLADLAGGQRQAPTLTPTLQWFAAVTALAQSTVRATRLRPVLDVDGPIYVARWVPILEHSITAALDELHTLMPPACGIDDMAAFFVAVVDAMARRGLGELGWRPSPPLQARGTDYRAAQATFRALSSVGGSVLYRTDDLPALGDLARTFEAELDRAHGVPVVAPQLRLHLPIEADDPWVLTLELVDLDHPERWCAAADVIAHTPLALDIARQPQHLDRLRSRLETAAQMLGLHIDMLEPLALDHSTAVELSVEQVERFLTEAPGVLDELDVRLLGPEHLVRAKAAVHATATPKMDAPSSGRFSAGALVQWDATIDDTPIDDAQLERAAAAGNSLIHVNGRWVRLDAQQVKATLGRLHKQRKDHSELDVAGLMKLAAEAAAIEDGADAAVALRADGWIADLLAGLPDEQLEELREPDSFVGELRHYQRRGLSWMGFLARLGLGGCLADDMGLGKTATTLAHLATRPGPHLVVCPLSVVHNWYAEAARFTPQLQVAIHHGNERARGDTVAEQLVPSDIVVTTYGLLARDIDALGAVRWGTLVLDEAQNVKNHLTRAARAVRHIAADQKLALTGTPVENHLGELWSILDAVNPGLYGSATQFNDRYAKPIQRNGDPAATAALRTLTQPFILRRTKADKTLLPELPDKIEQVAWATLTKEQATMYQAVVDQLLADAQAESGMKRRGIVLAALTRLKQICNHPAHAAGDGSRLSGRSGKLARFDELIDDLLEVGEHALVFTQFREMGLLLQRHLGERLQMDAPFLHGGVSRTGRDAMVRRFQAGEGAPILLVSLKAGGTGLNLTTASQVIHYDRWWNPAVEDQATDRAWRLGQAHTVLVHKLVCEGTLEERISQLIDDKKQLANSVLGTGEQWLTELSTDALRSLVVLTPGSR</sequence>
<feature type="domain" description="Helicase ATP-binding" evidence="2">
    <location>
        <begin position="514"/>
        <end position="671"/>
    </location>
</feature>
<dbReference type="SMART" id="SM00490">
    <property type="entry name" value="HELICc"/>
    <property type="match status" value="1"/>
</dbReference>
<dbReference type="AlphaFoldDB" id="A0A6J7DFQ5"/>
<evidence type="ECO:0000256" key="1">
    <source>
        <dbReference type="ARBA" id="ARBA00022801"/>
    </source>
</evidence>
<dbReference type="EMBL" id="CAFBLP010000013">
    <property type="protein sequence ID" value="CAB4869477.1"/>
    <property type="molecule type" value="Genomic_DNA"/>
</dbReference>
<accession>A0A6J7DFQ5</accession>
<gene>
    <name evidence="4" type="ORF">UFOPK3376_00733</name>
</gene>
<protein>
    <submittedName>
        <fullName evidence="4">Unannotated protein</fullName>
    </submittedName>
</protein>
<dbReference type="PROSITE" id="PS51194">
    <property type="entry name" value="HELICASE_CTER"/>
    <property type="match status" value="1"/>
</dbReference>
<dbReference type="InterPro" id="IPR001650">
    <property type="entry name" value="Helicase_C-like"/>
</dbReference>
<dbReference type="GO" id="GO:0005524">
    <property type="term" value="F:ATP binding"/>
    <property type="evidence" value="ECO:0007669"/>
    <property type="project" value="InterPro"/>
</dbReference>
<dbReference type="Pfam" id="PF00271">
    <property type="entry name" value="Helicase_C"/>
    <property type="match status" value="1"/>
</dbReference>
<organism evidence="4">
    <name type="scientific">freshwater metagenome</name>
    <dbReference type="NCBI Taxonomy" id="449393"/>
    <lineage>
        <taxon>unclassified sequences</taxon>
        <taxon>metagenomes</taxon>
        <taxon>ecological metagenomes</taxon>
    </lineage>
</organism>
<dbReference type="Gene3D" id="3.40.50.10810">
    <property type="entry name" value="Tandem AAA-ATPase domain"/>
    <property type="match status" value="1"/>
</dbReference>
<dbReference type="InterPro" id="IPR022138">
    <property type="entry name" value="DUF3670"/>
</dbReference>
<proteinExistence type="predicted"/>
<dbReference type="PANTHER" id="PTHR10799">
    <property type="entry name" value="SNF2/RAD54 HELICASE FAMILY"/>
    <property type="match status" value="1"/>
</dbReference>
<dbReference type="Pfam" id="PF00176">
    <property type="entry name" value="SNF2-rel_dom"/>
    <property type="match status" value="1"/>
</dbReference>
<evidence type="ECO:0000313" key="4">
    <source>
        <dbReference type="EMBL" id="CAB4869477.1"/>
    </source>
</evidence>
<keyword evidence="1" id="KW-0378">Hydrolase</keyword>
<dbReference type="CDD" id="cd18793">
    <property type="entry name" value="SF2_C_SNF"/>
    <property type="match status" value="1"/>
</dbReference>
<dbReference type="InterPro" id="IPR027417">
    <property type="entry name" value="P-loop_NTPase"/>
</dbReference>
<dbReference type="Pfam" id="PF12419">
    <property type="entry name" value="DUF3670"/>
    <property type="match status" value="1"/>
</dbReference>
<dbReference type="SMART" id="SM00487">
    <property type="entry name" value="DEXDc"/>
    <property type="match status" value="1"/>
</dbReference>